<evidence type="ECO:0000313" key="1">
    <source>
        <dbReference type="EMBL" id="QGT98939.1"/>
    </source>
</evidence>
<protein>
    <recommendedName>
        <fullName evidence="3">Type 4 fimbrial biogenesis protein PilX N-terminal domain-containing protein</fullName>
    </recommendedName>
</protein>
<keyword evidence="2" id="KW-1185">Reference proteome</keyword>
<evidence type="ECO:0000313" key="2">
    <source>
        <dbReference type="Proteomes" id="UP000426444"/>
    </source>
</evidence>
<dbReference type="AlphaFoldDB" id="A0A6I6DH30"/>
<reference evidence="2" key="1">
    <citation type="journal article" date="2019" name="Microbiology">
        <title>Complete Genome Sequence of an Uncultured Bacterium of the Candidate Phylum Bipolaricaulota.</title>
        <authorList>
            <person name="Kadnikov V.V."/>
            <person name="Mardanov A.V."/>
            <person name="Beletsky A.V."/>
            <person name="Frank Y.A."/>
            <person name="Karnachuk O.V."/>
            <person name="Ravin N.V."/>
        </authorList>
    </citation>
    <scope>NUCLEOTIDE SEQUENCE [LARGE SCALE GENOMIC DNA]</scope>
</reference>
<dbReference type="KEGG" id="salq:SYNTR_0346"/>
<name>A0A6I6DH30_9FIRM</name>
<dbReference type="RefSeq" id="WP_156202883.1">
    <property type="nucleotide sequence ID" value="NZ_CP046457.1"/>
</dbReference>
<dbReference type="Proteomes" id="UP000426444">
    <property type="component" value="Chromosome"/>
</dbReference>
<evidence type="ECO:0008006" key="3">
    <source>
        <dbReference type="Google" id="ProtNLM"/>
    </source>
</evidence>
<accession>A0A6I6DH30</accession>
<gene>
    <name evidence="1" type="ORF">SYNTR_0346</name>
</gene>
<organism evidence="1 2">
    <name type="scientific">Candidatus Syntrophocurvum alkaliphilum</name>
    <dbReference type="NCBI Taxonomy" id="2293317"/>
    <lineage>
        <taxon>Bacteria</taxon>
        <taxon>Bacillati</taxon>
        <taxon>Bacillota</taxon>
        <taxon>Clostridia</taxon>
        <taxon>Eubacteriales</taxon>
        <taxon>Syntrophomonadaceae</taxon>
        <taxon>Candidatus Syntrophocurvum</taxon>
    </lineage>
</organism>
<dbReference type="EMBL" id="CP046457">
    <property type="protein sequence ID" value="QGT98939.1"/>
    <property type="molecule type" value="Genomic_DNA"/>
</dbReference>
<sequence length="461" mass="52759">MKNERGSLIILTLMVFLLLSILAISASKIAFMEYQMVNYDYANEKALYAANSGVEVVRDVIIQGLRNEKTIKSIRSEVLALDKIKLSDESEVAVNSFNINNFNSDGTVVVEVESTYKNAEVNLNVVLSFRGYPFYIIRSNKLSVAGKYNEKELNSYWIDNEEDSGWFIETGWNPWSKINLNNEVVGVNSINNAIDDISTFFNYFNYLNSKEPPILHTMIQESKAFDTRDFIINSDYIITSTHNPSLNNVEIQSLETLSAKDLGQWEVIHKDKLEKVTDNIYYLNLNDIKANMLYIDIKQQQTLKIILRQNDKLVDDILYSSGSNPIIICSPANLKLDFYIEDLFDLSDISLFLLSNSKISLNLYPNDPPQSNLSCSLYLYVLSHQDIKINSYITNLNIKGSLNSREHINISLHDDLLGFEDYTDWDNTPSQINFQYCNKLLDAFVYRLSSLGIGEIISYSY</sequence>
<proteinExistence type="predicted"/>